<evidence type="ECO:0000259" key="4">
    <source>
        <dbReference type="PROSITE" id="PS51000"/>
    </source>
</evidence>
<reference evidence="5" key="1">
    <citation type="journal article" date="2021" name="PeerJ">
        <title>Extensive microbial diversity within the chicken gut microbiome revealed by metagenomics and culture.</title>
        <authorList>
            <person name="Gilroy R."/>
            <person name="Ravi A."/>
            <person name="Getino M."/>
            <person name="Pursley I."/>
            <person name="Horton D.L."/>
            <person name="Alikhan N.F."/>
            <person name="Baker D."/>
            <person name="Gharbi K."/>
            <person name="Hall N."/>
            <person name="Watson M."/>
            <person name="Adriaenssens E.M."/>
            <person name="Foster-Nyarko E."/>
            <person name="Jarju S."/>
            <person name="Secka A."/>
            <person name="Antonio M."/>
            <person name="Oren A."/>
            <person name="Chaudhuri R.R."/>
            <person name="La Ragione R."/>
            <person name="Hildebrand F."/>
            <person name="Pallen M.J."/>
        </authorList>
    </citation>
    <scope>NUCLEOTIDE SEQUENCE</scope>
    <source>
        <strain evidence="5">ChiGjej1B1-98</strain>
    </source>
</reference>
<evidence type="ECO:0000256" key="3">
    <source>
        <dbReference type="ARBA" id="ARBA00023163"/>
    </source>
</evidence>
<dbReference type="PRINTS" id="PR00037">
    <property type="entry name" value="HTHLACR"/>
</dbReference>
<dbReference type="InterPro" id="IPR018356">
    <property type="entry name" value="Tscrpt_reg_HTH_DeoR_CS"/>
</dbReference>
<keyword evidence="3" id="KW-0804">Transcription</keyword>
<dbReference type="AlphaFoldDB" id="A0A9D1YWP2"/>
<dbReference type="InterPro" id="IPR036388">
    <property type="entry name" value="WH-like_DNA-bd_sf"/>
</dbReference>
<name>A0A9D1YWP2_9MICO</name>
<feature type="non-terminal residue" evidence="5">
    <location>
        <position position="98"/>
    </location>
</feature>
<reference evidence="5" key="2">
    <citation type="submission" date="2021-04" db="EMBL/GenBank/DDBJ databases">
        <authorList>
            <person name="Gilroy R."/>
        </authorList>
    </citation>
    <scope>NUCLEOTIDE SEQUENCE</scope>
    <source>
        <strain evidence="5">ChiGjej1B1-98</strain>
    </source>
</reference>
<dbReference type="Gene3D" id="1.10.10.10">
    <property type="entry name" value="Winged helix-like DNA-binding domain superfamily/Winged helix DNA-binding domain"/>
    <property type="match status" value="1"/>
</dbReference>
<accession>A0A9D1YWP2</accession>
<gene>
    <name evidence="5" type="ORF">H9830_11920</name>
</gene>
<dbReference type="GO" id="GO:0003677">
    <property type="term" value="F:DNA binding"/>
    <property type="evidence" value="ECO:0007669"/>
    <property type="project" value="UniProtKB-KW"/>
</dbReference>
<feature type="domain" description="HTH deoR-type" evidence="4">
    <location>
        <begin position="7"/>
        <end position="62"/>
    </location>
</feature>
<keyword evidence="1" id="KW-0805">Transcription regulation</keyword>
<evidence type="ECO:0000313" key="6">
    <source>
        <dbReference type="Proteomes" id="UP000824005"/>
    </source>
</evidence>
<dbReference type="PROSITE" id="PS51000">
    <property type="entry name" value="HTH_DEOR_2"/>
    <property type="match status" value="1"/>
</dbReference>
<organism evidence="5 6">
    <name type="scientific">Candidatus Agrococcus pullicola</name>
    <dbReference type="NCBI Taxonomy" id="2838429"/>
    <lineage>
        <taxon>Bacteria</taxon>
        <taxon>Bacillati</taxon>
        <taxon>Actinomycetota</taxon>
        <taxon>Actinomycetes</taxon>
        <taxon>Micrococcales</taxon>
        <taxon>Microbacteriaceae</taxon>
        <taxon>Agrococcus</taxon>
    </lineage>
</organism>
<evidence type="ECO:0000256" key="1">
    <source>
        <dbReference type="ARBA" id="ARBA00023015"/>
    </source>
</evidence>
<dbReference type="GO" id="GO:0003700">
    <property type="term" value="F:DNA-binding transcription factor activity"/>
    <property type="evidence" value="ECO:0007669"/>
    <property type="project" value="InterPro"/>
</dbReference>
<dbReference type="Pfam" id="PF08220">
    <property type="entry name" value="HTH_DeoR"/>
    <property type="match status" value="1"/>
</dbReference>
<sequence length="98" mass="10891">MEAPLLASQRRQELIARLHRDGQVHVSQLAREFGLTPETLRRDLDSLERSGIARRVHGGAVSAGRVSLTETALDEREVVNAEGKRRIAELACRHLLSS</sequence>
<evidence type="ECO:0000313" key="5">
    <source>
        <dbReference type="EMBL" id="HIY66970.1"/>
    </source>
</evidence>
<evidence type="ECO:0000256" key="2">
    <source>
        <dbReference type="ARBA" id="ARBA00023125"/>
    </source>
</evidence>
<dbReference type="EMBL" id="DXDC01000359">
    <property type="protein sequence ID" value="HIY66970.1"/>
    <property type="molecule type" value="Genomic_DNA"/>
</dbReference>
<dbReference type="SUPFAM" id="SSF46785">
    <property type="entry name" value="Winged helix' DNA-binding domain"/>
    <property type="match status" value="1"/>
</dbReference>
<comment type="caution">
    <text evidence="5">The sequence shown here is derived from an EMBL/GenBank/DDBJ whole genome shotgun (WGS) entry which is preliminary data.</text>
</comment>
<dbReference type="PANTHER" id="PTHR30363">
    <property type="entry name" value="HTH-TYPE TRANSCRIPTIONAL REGULATOR SRLR-RELATED"/>
    <property type="match status" value="1"/>
</dbReference>
<protein>
    <submittedName>
        <fullName evidence="5">DeoR family transcriptional regulator</fullName>
    </submittedName>
</protein>
<dbReference type="InterPro" id="IPR050313">
    <property type="entry name" value="Carb_Metab_HTH_regulators"/>
</dbReference>
<dbReference type="InterPro" id="IPR036390">
    <property type="entry name" value="WH_DNA-bd_sf"/>
</dbReference>
<dbReference type="Proteomes" id="UP000824005">
    <property type="component" value="Unassembled WGS sequence"/>
</dbReference>
<dbReference type="PROSITE" id="PS00894">
    <property type="entry name" value="HTH_DEOR_1"/>
    <property type="match status" value="1"/>
</dbReference>
<dbReference type="SMART" id="SM00420">
    <property type="entry name" value="HTH_DEOR"/>
    <property type="match status" value="1"/>
</dbReference>
<dbReference type="PANTHER" id="PTHR30363:SF44">
    <property type="entry name" value="AGA OPERON TRANSCRIPTIONAL REPRESSOR-RELATED"/>
    <property type="match status" value="1"/>
</dbReference>
<proteinExistence type="predicted"/>
<dbReference type="InterPro" id="IPR001034">
    <property type="entry name" value="DeoR_HTH"/>
</dbReference>
<keyword evidence="2" id="KW-0238">DNA-binding</keyword>